<proteinExistence type="inferred from homology"/>
<dbReference type="InterPro" id="IPR019570">
    <property type="entry name" value="Connexin_CCC"/>
</dbReference>
<dbReference type="Gene3D" id="1.20.1440.80">
    <property type="entry name" value="Gap junction channel protein cysteine-rich domain"/>
    <property type="match status" value="1"/>
</dbReference>
<dbReference type="Pfam" id="PF00029">
    <property type="entry name" value="Connexin"/>
    <property type="match status" value="1"/>
</dbReference>
<feature type="compositionally biased region" description="Low complexity" evidence="11">
    <location>
        <begin position="395"/>
        <end position="404"/>
    </location>
</feature>
<dbReference type="EMBL" id="JAINUG010000013">
    <property type="protein sequence ID" value="KAJ8414343.1"/>
    <property type="molecule type" value="Genomic_DNA"/>
</dbReference>
<dbReference type="PANTHER" id="PTHR11984">
    <property type="entry name" value="CONNEXIN"/>
    <property type="match status" value="1"/>
</dbReference>
<keyword evidence="10" id="KW-0175">Coiled coil</keyword>
<dbReference type="PROSITE" id="PS00408">
    <property type="entry name" value="CONNEXINS_2"/>
    <property type="match status" value="1"/>
</dbReference>
<evidence type="ECO:0000259" key="14">
    <source>
        <dbReference type="SMART" id="SM01089"/>
    </source>
</evidence>
<dbReference type="GO" id="GO:0005922">
    <property type="term" value="C:connexin complex"/>
    <property type="evidence" value="ECO:0007669"/>
    <property type="project" value="InterPro"/>
</dbReference>
<feature type="coiled-coil region" evidence="10">
    <location>
        <begin position="336"/>
        <end position="391"/>
    </location>
</feature>
<comment type="similarity">
    <text evidence="9">Belongs to the connexin family.</text>
</comment>
<organism evidence="15 16">
    <name type="scientific">Aldrovandia affinis</name>
    <dbReference type="NCBI Taxonomy" id="143900"/>
    <lineage>
        <taxon>Eukaryota</taxon>
        <taxon>Metazoa</taxon>
        <taxon>Chordata</taxon>
        <taxon>Craniata</taxon>
        <taxon>Vertebrata</taxon>
        <taxon>Euteleostomi</taxon>
        <taxon>Actinopterygii</taxon>
        <taxon>Neopterygii</taxon>
        <taxon>Teleostei</taxon>
        <taxon>Notacanthiformes</taxon>
        <taxon>Halosauridae</taxon>
        <taxon>Aldrovandia</taxon>
    </lineage>
</organism>
<evidence type="ECO:0000256" key="5">
    <source>
        <dbReference type="ARBA" id="ARBA00022868"/>
    </source>
</evidence>
<evidence type="ECO:0000256" key="2">
    <source>
        <dbReference type="ARBA" id="ARBA00004651"/>
    </source>
</evidence>
<dbReference type="GO" id="GO:0005243">
    <property type="term" value="F:gap junction channel activity"/>
    <property type="evidence" value="ECO:0007669"/>
    <property type="project" value="TreeGrafter"/>
</dbReference>
<dbReference type="InterPro" id="IPR038359">
    <property type="entry name" value="Connexin_N_sf"/>
</dbReference>
<feature type="compositionally biased region" description="Polar residues" evidence="11">
    <location>
        <begin position="424"/>
        <end position="433"/>
    </location>
</feature>
<evidence type="ECO:0000256" key="11">
    <source>
        <dbReference type="SAM" id="MobiDB-lite"/>
    </source>
</evidence>
<keyword evidence="4 9" id="KW-0812">Transmembrane</keyword>
<dbReference type="SMART" id="SM01089">
    <property type="entry name" value="Connexin_CCC"/>
    <property type="match status" value="1"/>
</dbReference>
<evidence type="ECO:0000256" key="1">
    <source>
        <dbReference type="ARBA" id="ARBA00004610"/>
    </source>
</evidence>
<comment type="function">
    <text evidence="9">One gap junction consists of a cluster of closely packed pairs of transmembrane channels, the connexons, through which materials of low MW diffuse from one cell to a neighboring cell.</text>
</comment>
<dbReference type="Proteomes" id="UP001221898">
    <property type="component" value="Unassembled WGS sequence"/>
</dbReference>
<dbReference type="AlphaFoldDB" id="A0AAD7WZ70"/>
<keyword evidence="7 12" id="KW-1133">Transmembrane helix</keyword>
<name>A0AAD7WZ70_9TELE</name>
<evidence type="ECO:0000256" key="12">
    <source>
        <dbReference type="SAM" id="Phobius"/>
    </source>
</evidence>
<feature type="transmembrane region" description="Helical" evidence="12">
    <location>
        <begin position="235"/>
        <end position="253"/>
    </location>
</feature>
<evidence type="ECO:0000256" key="3">
    <source>
        <dbReference type="ARBA" id="ARBA00022475"/>
    </source>
</evidence>
<evidence type="ECO:0000256" key="7">
    <source>
        <dbReference type="ARBA" id="ARBA00022989"/>
    </source>
</evidence>
<dbReference type="PROSITE" id="PS00407">
    <property type="entry name" value="CONNEXINS_1"/>
    <property type="match status" value="1"/>
</dbReference>
<dbReference type="InterPro" id="IPR017990">
    <property type="entry name" value="Connexin_CS"/>
</dbReference>
<evidence type="ECO:0000256" key="4">
    <source>
        <dbReference type="ARBA" id="ARBA00022692"/>
    </source>
</evidence>
<keyword evidence="8 12" id="KW-0472">Membrane</keyword>
<keyword evidence="16" id="KW-1185">Reference proteome</keyword>
<evidence type="ECO:0000256" key="10">
    <source>
        <dbReference type="SAM" id="Coils"/>
    </source>
</evidence>
<keyword evidence="3" id="KW-1003">Cell membrane</keyword>
<evidence type="ECO:0000259" key="13">
    <source>
        <dbReference type="SMART" id="SM00037"/>
    </source>
</evidence>
<evidence type="ECO:0000313" key="15">
    <source>
        <dbReference type="EMBL" id="KAJ8414343.1"/>
    </source>
</evidence>
<gene>
    <name evidence="15" type="ORF">AAFF_G00052130</name>
</gene>
<sequence length="488" mass="53725">MSWSFLTRLLEEIHNHSTFVGKLWLTVLIVFRIVLTAVGGESIYYDEQSKFMCNTGQPGCENVCYDAFAPLSHVRFWVFQIILVAMPSLMYLGYAVHKIARLEEGKSGGAGGLAHRKPRKMFFGGRRQHRGIEEAEDDQEEDPMIYEMPEMESRSEAAPQGKAKARHDGRRRIREDGLMRIYVLQLLARTLLEVAFLGGQYALYGFAVPPVFVCSGNPCPHSVDCFVSRPTEKTIFLRIMYGVTVLCLALNVWEMVHLGVGTICDILRTRRCPPDEDVYHLGPLGPGVGGRAAGVPAGEAGEVGGYGSYPFSWNAPSAPPGYNIVVKPDQIQFTDLSNAKIACKQNRANIAQEEQQQFGSNEDNFPLADARGSLQKEIRQAQDRLEAAIQAYSHQHQNNNNHSNISKPQQDRKHRSGSKHGANKGSTSEKTNSTYLNPLLTRVHLGKPQISCSLPSILSLSLAFGGPLVASDANAGSGMRDAGHTIAV</sequence>
<feature type="region of interest" description="Disordered" evidence="11">
    <location>
        <begin position="395"/>
        <end position="433"/>
    </location>
</feature>
<reference evidence="15" key="1">
    <citation type="journal article" date="2023" name="Science">
        <title>Genome structures resolve the early diversification of teleost fishes.</title>
        <authorList>
            <person name="Parey E."/>
            <person name="Louis A."/>
            <person name="Montfort J."/>
            <person name="Bouchez O."/>
            <person name="Roques C."/>
            <person name="Iampietro C."/>
            <person name="Lluch J."/>
            <person name="Castinel A."/>
            <person name="Donnadieu C."/>
            <person name="Desvignes T."/>
            <person name="Floi Bucao C."/>
            <person name="Jouanno E."/>
            <person name="Wen M."/>
            <person name="Mejri S."/>
            <person name="Dirks R."/>
            <person name="Jansen H."/>
            <person name="Henkel C."/>
            <person name="Chen W.J."/>
            <person name="Zahm M."/>
            <person name="Cabau C."/>
            <person name="Klopp C."/>
            <person name="Thompson A.W."/>
            <person name="Robinson-Rechavi M."/>
            <person name="Braasch I."/>
            <person name="Lecointre G."/>
            <person name="Bobe J."/>
            <person name="Postlethwait J.H."/>
            <person name="Berthelot C."/>
            <person name="Roest Crollius H."/>
            <person name="Guiguen Y."/>
        </authorList>
    </citation>
    <scope>NUCLEOTIDE SEQUENCE</scope>
    <source>
        <strain evidence="15">NC1722</strain>
    </source>
</reference>
<dbReference type="InterPro" id="IPR000500">
    <property type="entry name" value="Connexin"/>
</dbReference>
<keyword evidence="5 9" id="KW-0303">Gap junction</keyword>
<dbReference type="InterPro" id="IPR013092">
    <property type="entry name" value="Connexin_N"/>
</dbReference>
<evidence type="ECO:0000256" key="9">
    <source>
        <dbReference type="RuleBase" id="RU000630"/>
    </source>
</evidence>
<feature type="domain" description="Connexin N-terminal" evidence="13">
    <location>
        <begin position="42"/>
        <end position="75"/>
    </location>
</feature>
<feature type="transmembrane region" description="Helical" evidence="12">
    <location>
        <begin position="23"/>
        <end position="45"/>
    </location>
</feature>
<protein>
    <recommendedName>
        <fullName evidence="9">Gap junction protein</fullName>
    </recommendedName>
</protein>
<evidence type="ECO:0000256" key="6">
    <source>
        <dbReference type="ARBA" id="ARBA00022949"/>
    </source>
</evidence>
<feature type="transmembrane region" description="Helical" evidence="12">
    <location>
        <begin position="181"/>
        <end position="203"/>
    </location>
</feature>
<comment type="caution">
    <text evidence="15">The sequence shown here is derived from an EMBL/GenBank/DDBJ whole genome shotgun (WGS) entry which is preliminary data.</text>
</comment>
<feature type="transmembrane region" description="Helical" evidence="12">
    <location>
        <begin position="76"/>
        <end position="96"/>
    </location>
</feature>
<feature type="compositionally biased region" description="Basic residues" evidence="11">
    <location>
        <begin position="412"/>
        <end position="422"/>
    </location>
</feature>
<evidence type="ECO:0000256" key="8">
    <source>
        <dbReference type="ARBA" id="ARBA00023136"/>
    </source>
</evidence>
<feature type="domain" description="Connexin cysteine-rich" evidence="14">
    <location>
        <begin position="192"/>
        <end position="258"/>
    </location>
</feature>
<dbReference type="PRINTS" id="PR00206">
    <property type="entry name" value="CONNEXIN"/>
</dbReference>
<evidence type="ECO:0000313" key="16">
    <source>
        <dbReference type="Proteomes" id="UP001221898"/>
    </source>
</evidence>
<comment type="subunit">
    <text evidence="9">A connexon is composed of a hexamer of connexins.</text>
</comment>
<dbReference type="PANTHER" id="PTHR11984:SF6">
    <property type="entry name" value="GAP JUNCTION GAMMA-1 PROTEIN"/>
    <property type="match status" value="1"/>
</dbReference>
<dbReference type="SMART" id="SM00037">
    <property type="entry name" value="CNX"/>
    <property type="match status" value="1"/>
</dbReference>
<accession>A0AAD7WZ70</accession>
<dbReference type="GO" id="GO:0007267">
    <property type="term" value="P:cell-cell signaling"/>
    <property type="evidence" value="ECO:0007669"/>
    <property type="project" value="TreeGrafter"/>
</dbReference>
<keyword evidence="6" id="KW-0965">Cell junction</keyword>
<comment type="subcellular location">
    <subcellularLocation>
        <location evidence="1">Cell junction</location>
        <location evidence="1">Gap junction</location>
    </subcellularLocation>
    <subcellularLocation>
        <location evidence="2 9">Cell membrane</location>
        <topology evidence="2 9">Multi-pass membrane protein</topology>
    </subcellularLocation>
</comment>